<name>A0ABP7QFB7_9SPHI</name>
<feature type="signal peptide" evidence="1">
    <location>
        <begin position="1"/>
        <end position="21"/>
    </location>
</feature>
<dbReference type="EMBL" id="BAAAZC010000025">
    <property type="protein sequence ID" value="GAA3981179.1"/>
    <property type="molecule type" value="Genomic_DNA"/>
</dbReference>
<evidence type="ECO:0000313" key="2">
    <source>
        <dbReference type="EMBL" id="GAA3981179.1"/>
    </source>
</evidence>
<dbReference type="Proteomes" id="UP001500742">
    <property type="component" value="Unassembled WGS sequence"/>
</dbReference>
<reference evidence="3" key="1">
    <citation type="journal article" date="2019" name="Int. J. Syst. Evol. Microbiol.">
        <title>The Global Catalogue of Microorganisms (GCM) 10K type strain sequencing project: providing services to taxonomists for standard genome sequencing and annotation.</title>
        <authorList>
            <consortium name="The Broad Institute Genomics Platform"/>
            <consortium name="The Broad Institute Genome Sequencing Center for Infectious Disease"/>
            <person name="Wu L."/>
            <person name="Ma J."/>
        </authorList>
    </citation>
    <scope>NUCLEOTIDE SEQUENCE [LARGE SCALE GENOMIC DNA]</scope>
    <source>
        <strain evidence="3">JCM 16601</strain>
    </source>
</reference>
<protein>
    <submittedName>
        <fullName evidence="2">Uncharacterized protein</fullName>
    </submittedName>
</protein>
<evidence type="ECO:0000256" key="1">
    <source>
        <dbReference type="SAM" id="SignalP"/>
    </source>
</evidence>
<accession>A0ABP7QFB7</accession>
<dbReference type="RefSeq" id="WP_259088443.1">
    <property type="nucleotide sequence ID" value="NZ_BAAAZC010000025.1"/>
</dbReference>
<keyword evidence="1" id="KW-0732">Signal</keyword>
<keyword evidence="3" id="KW-1185">Reference proteome</keyword>
<organism evidence="2 3">
    <name type="scientific">Mucilaginibacter dorajii</name>
    <dbReference type="NCBI Taxonomy" id="692994"/>
    <lineage>
        <taxon>Bacteria</taxon>
        <taxon>Pseudomonadati</taxon>
        <taxon>Bacteroidota</taxon>
        <taxon>Sphingobacteriia</taxon>
        <taxon>Sphingobacteriales</taxon>
        <taxon>Sphingobacteriaceae</taxon>
        <taxon>Mucilaginibacter</taxon>
    </lineage>
</organism>
<evidence type="ECO:0000313" key="3">
    <source>
        <dbReference type="Proteomes" id="UP001500742"/>
    </source>
</evidence>
<feature type="chain" id="PRO_5045198441" evidence="1">
    <location>
        <begin position="22"/>
        <end position="246"/>
    </location>
</feature>
<gene>
    <name evidence="2" type="ORF">GCM10022210_35690</name>
</gene>
<proteinExistence type="predicted"/>
<sequence>MSKRFLFVLSLILFISKSALFAQDELLENRIVQTKKDTRTFNIQSLEGRTVRVKVLPDYVHNILCVIYLKDTVKVFDYWDVFPETTYLSKKFLEINYEVRGGSNLGLGNSLILCVSNNKLYEALHVLRYSDWESELVKTYNVKFALVNHKKDYVLNASVRDKSLSSINPETDYDYTNSSKLHFDRKLKVFYSIKKNLYDTLKVSYPDTTYKQQIEGNFPQVILEDNKYVFIGGQWFELNNGTIVKY</sequence>
<comment type="caution">
    <text evidence="2">The sequence shown here is derived from an EMBL/GenBank/DDBJ whole genome shotgun (WGS) entry which is preliminary data.</text>
</comment>